<dbReference type="GO" id="GO:0005524">
    <property type="term" value="F:ATP binding"/>
    <property type="evidence" value="ECO:0007669"/>
    <property type="project" value="UniProtKB-UniRule"/>
</dbReference>
<feature type="binding site" evidence="13">
    <location>
        <position position="860"/>
    </location>
    <ligand>
        <name>ATP</name>
        <dbReference type="ChEBI" id="CHEBI:30616"/>
    </ligand>
</feature>
<evidence type="ECO:0000256" key="16">
    <source>
        <dbReference type="SAM" id="MobiDB-lite"/>
    </source>
</evidence>
<dbReference type="Pfam" id="PF16209">
    <property type="entry name" value="PhoLip_ATPase_N"/>
    <property type="match status" value="1"/>
</dbReference>
<feature type="domain" description="P-type ATPase C-terminal" evidence="18">
    <location>
        <begin position="1205"/>
        <end position="1452"/>
    </location>
</feature>
<keyword evidence="7 14" id="KW-0460">Magnesium</keyword>
<keyword evidence="3 15" id="KW-0812">Transmembrane</keyword>
<name>A0A8S4N9F0_OWEFU</name>
<dbReference type="GO" id="GO:0016887">
    <property type="term" value="F:ATP hydrolysis activity"/>
    <property type="evidence" value="ECO:0007669"/>
    <property type="project" value="InterPro"/>
</dbReference>
<feature type="binding site" evidence="13">
    <location>
        <position position="858"/>
    </location>
    <ligand>
        <name>ATP</name>
        <dbReference type="ChEBI" id="CHEBI:30616"/>
    </ligand>
</feature>
<dbReference type="GO" id="GO:0000287">
    <property type="term" value="F:magnesium ion binding"/>
    <property type="evidence" value="ECO:0007669"/>
    <property type="project" value="UniProtKB-UniRule"/>
</dbReference>
<feature type="binding site" evidence="13">
    <location>
        <position position="415"/>
    </location>
    <ligand>
        <name>ATP</name>
        <dbReference type="ChEBI" id="CHEBI:30616"/>
    </ligand>
</feature>
<feature type="domain" description="P-type ATPase N-terminal" evidence="17">
    <location>
        <begin position="40"/>
        <end position="97"/>
    </location>
</feature>
<feature type="binding site" evidence="13">
    <location>
        <position position="646"/>
    </location>
    <ligand>
        <name>ATP</name>
        <dbReference type="ChEBI" id="CHEBI:30616"/>
    </ligand>
</feature>
<feature type="region of interest" description="Disordered" evidence="16">
    <location>
        <begin position="1089"/>
        <end position="1110"/>
    </location>
</feature>
<evidence type="ECO:0000256" key="13">
    <source>
        <dbReference type="PIRSR" id="PIRSR606539-2"/>
    </source>
</evidence>
<feature type="compositionally biased region" description="Polar residues" evidence="16">
    <location>
        <begin position="935"/>
        <end position="978"/>
    </location>
</feature>
<keyword evidence="8 15" id="KW-1278">Translocase</keyword>
<dbReference type="InterPro" id="IPR023298">
    <property type="entry name" value="ATPase_P-typ_TM_dom_sf"/>
</dbReference>
<feature type="transmembrane region" description="Helical" evidence="15">
    <location>
        <begin position="296"/>
        <end position="317"/>
    </location>
</feature>
<dbReference type="InterPro" id="IPR018303">
    <property type="entry name" value="ATPase_P-typ_P_site"/>
</dbReference>
<feature type="transmembrane region" description="Helical" evidence="15">
    <location>
        <begin position="346"/>
        <end position="367"/>
    </location>
</feature>
<feature type="region of interest" description="Disordered" evidence="16">
    <location>
        <begin position="551"/>
        <end position="570"/>
    </location>
</feature>
<keyword evidence="10 15" id="KW-0472">Membrane</keyword>
<evidence type="ECO:0000256" key="9">
    <source>
        <dbReference type="ARBA" id="ARBA00022989"/>
    </source>
</evidence>
<gene>
    <name evidence="19" type="ORF">OFUS_LOCUS4217</name>
</gene>
<feature type="transmembrane region" description="Helical" evidence="15">
    <location>
        <begin position="96"/>
        <end position="115"/>
    </location>
</feature>
<comment type="subcellular location">
    <subcellularLocation>
        <location evidence="1 15">Membrane</location>
        <topology evidence="1 15">Multi-pass membrane protein</topology>
    </subcellularLocation>
</comment>
<dbReference type="OrthoDB" id="377733at2759"/>
<dbReference type="Gene3D" id="3.40.1110.10">
    <property type="entry name" value="Calcium-transporting ATPase, cytoplasmic domain N"/>
    <property type="match status" value="2"/>
</dbReference>
<dbReference type="InterPro" id="IPR023214">
    <property type="entry name" value="HAD_sf"/>
</dbReference>
<feature type="transmembrane region" description="Helical" evidence="15">
    <location>
        <begin position="1351"/>
        <end position="1374"/>
    </location>
</feature>
<sequence length="1498" mass="167126">MGNLNGRVNIDWVPPWRNTVENKQQFRIVEANHVSDTAVHPTNQPYLSNQIRTAKYTILNFIPKNLFEQFHRFANIYFLFVICLNFVPQVGAFGKFLAPIPLVGVLAVTAIKDGFENYRRYKSDQEVNNQTCRVFSKEENKYVKRRWKDIRVGDLVHLSCNEVIPADILILRSKEDYGICKTETANLDGETNLKQRQSVRGLNDVERVGPVQFTHRVQCELPNAEIYKFHGSIVPDGAEKIPLTKDNILIRGCTLRNTDFVEGLVLYAGHDTKAMLNNTGPRYKCSKLERFMNRSVIWCVILLALLCIGGAIGSSVWQGHFPQTIREQGRVLFIPSGPSPQAQGFIVFWTYIIILQVLIPLSLYVSLELVKLGQIFFLYEDIHLYHAETNKRLEPRALNITEDLGQVEVILSDKTGTLTENKMEFKKCSIGGVSYEAPPAEIGITPLSGESSRANSTVSASESSASFKRSSKHDVNEDLMDHITNLSLESLESQDHTCPELYKIHHFAFLLAICNTVVVSSHPHYDKMNASGLIVDDATSLHKDSLIENTMKNSTTKEHNTTNDQSQPQLLRFSKFINSPKLKRKQIHDTPHASSQCYETVDPMSLGDNRPSRNTQQHDTECASESGNSSSVEVDKLLYESESPDELALVQVASQYGVSLLKRSIDMVHVAFPNGDDCQLEILDVLPFDSVRKCMSVIFKHPISGDIILYCKGADSIIMHRLAQPPKEDLETAQLTELKISESSKDNTSENGNLETNHRLMISRSEEHIHDYANLGLRTLCMAMKIIPYNQYKSWHQRYQDAVHSFEDREHKVLACYNEIEQGLNFLGATAIEDKLQEGVEETVRNLQNAGISIWVLTGDKQETAINVAHSCKLITPDHSVLVLNAADRDEASDLIHQTLDQFKYTNTENGIDNCVFYLNEASNAKKGSEKAISGPSTAGKYSSTSQTSSQGIRTSSKGNMSRQSFNPISSDQLSNGIINPVFSPEEGLHTSQNGPSFLTSTEEVGNSSMNGETPLSALRLTNERHNVDERNVNGKSNGITSNGIVSHGINGLNGSHIELNVSESVDQSKTGCCPTGKHKSKTIKHNTESLNTHSNGCQHGPNKDSTSFYHGDGTNQVAMVIDGKTLQYALEGSIQKSFLDLTQRCSTIICCRTTPAQKGEIVKLVRFKQKKHCLAIGDGANDVNMIQTADIGIGISGQEGMQAVMASDFSLAQFRFIERLLLVHGHWSYDRLALTALHMFYKNAVLIFTIYWYQFFNGFTGSTMMDQVYLLIYNLIFTGLPPIIYGIFNTTVPDHILMAQPALYKHGAKSLVPGSGYSLDKGFFFSIAEAFYHSIFLFFIPYAAYAGSDVGIWEFGTTVTVVTVIVPILNLGLQTTTWNVFTTGAYLSSIAAMYVTLITFSIGTVTTNPPSNPYWVMMRCVTSPLHWFTILLVIPVCLLPRYGCQALLTTLKNMNLTPRTIVQSTVESIRDRIKTKPHVYVNHSNDESMQDQVTGAL</sequence>
<dbReference type="Gene3D" id="1.20.1110.10">
    <property type="entry name" value="Calcium-transporting ATPase, transmembrane domain"/>
    <property type="match status" value="1"/>
</dbReference>
<dbReference type="SUPFAM" id="SSF56784">
    <property type="entry name" value="HAD-like"/>
    <property type="match status" value="1"/>
</dbReference>
<evidence type="ECO:0000256" key="4">
    <source>
        <dbReference type="ARBA" id="ARBA00022723"/>
    </source>
</evidence>
<protein>
    <recommendedName>
        <fullName evidence="15">Phospholipid-transporting ATPase</fullName>
        <ecNumber evidence="15">7.6.2.1</ecNumber>
    </recommendedName>
</protein>
<evidence type="ECO:0000256" key="14">
    <source>
        <dbReference type="PIRSR" id="PIRSR606539-3"/>
    </source>
</evidence>
<reference evidence="19" key="1">
    <citation type="submission" date="2022-03" db="EMBL/GenBank/DDBJ databases">
        <authorList>
            <person name="Martin C."/>
        </authorList>
    </citation>
    <scope>NUCLEOTIDE SEQUENCE</scope>
</reference>
<feature type="binding site" evidence="13">
    <location>
        <position position="1153"/>
    </location>
    <ligand>
        <name>ATP</name>
        <dbReference type="ChEBI" id="CHEBI:30616"/>
    </ligand>
</feature>
<feature type="transmembrane region" description="Helical" evidence="15">
    <location>
        <begin position="73"/>
        <end position="90"/>
    </location>
</feature>
<dbReference type="FunFam" id="2.70.150.10:FF:000054">
    <property type="entry name" value="Phospholipid-transporting ATPase"/>
    <property type="match status" value="1"/>
</dbReference>
<feature type="transmembrane region" description="Helical" evidence="15">
    <location>
        <begin position="1426"/>
        <end position="1445"/>
    </location>
</feature>
<feature type="compositionally biased region" description="Low complexity" evidence="16">
    <location>
        <begin position="451"/>
        <end position="468"/>
    </location>
</feature>
<dbReference type="Pfam" id="PF13246">
    <property type="entry name" value="Cation_ATPase"/>
    <property type="match status" value="1"/>
</dbReference>
<evidence type="ECO:0000259" key="18">
    <source>
        <dbReference type="Pfam" id="PF16212"/>
    </source>
</evidence>
<feature type="binding site" evidence="13">
    <location>
        <position position="1182"/>
    </location>
    <ligand>
        <name>ATP</name>
        <dbReference type="ChEBI" id="CHEBI:30616"/>
    </ligand>
</feature>
<dbReference type="InterPro" id="IPR023299">
    <property type="entry name" value="ATPase_P-typ_cyto_dom_N"/>
</dbReference>
<dbReference type="SUPFAM" id="SSF81660">
    <property type="entry name" value="Metal cation-transporting ATPase, ATP-binding domain N"/>
    <property type="match status" value="1"/>
</dbReference>
<dbReference type="Pfam" id="PF16212">
    <property type="entry name" value="PhoLip_ATPase_C"/>
    <property type="match status" value="1"/>
</dbReference>
<feature type="binding site" evidence="14">
    <location>
        <position position="1179"/>
    </location>
    <ligand>
        <name>Mg(2+)</name>
        <dbReference type="ChEBI" id="CHEBI:18420"/>
    </ligand>
</feature>
<comment type="similarity">
    <text evidence="2 15">Belongs to the cation transport ATPase (P-type) (TC 3.A.3) family. Type IV subfamily.</text>
</comment>
<feature type="region of interest" description="Disordered" evidence="16">
    <location>
        <begin position="582"/>
        <end position="629"/>
    </location>
</feature>
<dbReference type="GO" id="GO:0045332">
    <property type="term" value="P:phospholipid translocation"/>
    <property type="evidence" value="ECO:0007669"/>
    <property type="project" value="TreeGrafter"/>
</dbReference>
<evidence type="ECO:0000259" key="17">
    <source>
        <dbReference type="Pfam" id="PF16209"/>
    </source>
</evidence>
<evidence type="ECO:0000313" key="20">
    <source>
        <dbReference type="Proteomes" id="UP000749559"/>
    </source>
</evidence>
<evidence type="ECO:0000256" key="6">
    <source>
        <dbReference type="ARBA" id="ARBA00022840"/>
    </source>
</evidence>
<evidence type="ECO:0000256" key="8">
    <source>
        <dbReference type="ARBA" id="ARBA00022967"/>
    </source>
</evidence>
<dbReference type="PANTHER" id="PTHR24092">
    <property type="entry name" value="PROBABLE PHOSPHOLIPID-TRANSPORTING ATPASE"/>
    <property type="match status" value="1"/>
</dbReference>
<feature type="region of interest" description="Disordered" evidence="16">
    <location>
        <begin position="446"/>
        <end position="472"/>
    </location>
</feature>
<dbReference type="GO" id="GO:0005886">
    <property type="term" value="C:plasma membrane"/>
    <property type="evidence" value="ECO:0007669"/>
    <property type="project" value="TreeGrafter"/>
</dbReference>
<dbReference type="InterPro" id="IPR006539">
    <property type="entry name" value="P-type_ATPase_IV"/>
</dbReference>
<evidence type="ECO:0000256" key="7">
    <source>
        <dbReference type="ARBA" id="ARBA00022842"/>
    </source>
</evidence>
<keyword evidence="5 13" id="KW-0547">Nucleotide-binding</keyword>
<dbReference type="PROSITE" id="PS00154">
    <property type="entry name" value="ATPASE_E1_E2"/>
    <property type="match status" value="1"/>
</dbReference>
<organism evidence="19 20">
    <name type="scientific">Owenia fusiformis</name>
    <name type="common">Polychaete worm</name>
    <dbReference type="NCBI Taxonomy" id="6347"/>
    <lineage>
        <taxon>Eukaryota</taxon>
        <taxon>Metazoa</taxon>
        <taxon>Spiralia</taxon>
        <taxon>Lophotrochozoa</taxon>
        <taxon>Annelida</taxon>
        <taxon>Polychaeta</taxon>
        <taxon>Sedentaria</taxon>
        <taxon>Canalipalpata</taxon>
        <taxon>Sabellida</taxon>
        <taxon>Oweniida</taxon>
        <taxon>Oweniidae</taxon>
        <taxon>Owenia</taxon>
    </lineage>
</organism>
<feature type="compositionally biased region" description="Polar residues" evidence="16">
    <location>
        <begin position="990"/>
        <end position="1014"/>
    </location>
</feature>
<keyword evidence="6 13" id="KW-0067">ATP-binding</keyword>
<feature type="binding site" evidence="14">
    <location>
        <position position="1183"/>
    </location>
    <ligand>
        <name>Mg(2+)</name>
        <dbReference type="ChEBI" id="CHEBI:18420"/>
    </ligand>
</feature>
<evidence type="ECO:0000313" key="19">
    <source>
        <dbReference type="EMBL" id="CAH1777133.1"/>
    </source>
</evidence>
<dbReference type="SUPFAM" id="SSF81653">
    <property type="entry name" value="Calcium ATPase, transduction domain A"/>
    <property type="match status" value="1"/>
</dbReference>
<evidence type="ECO:0000256" key="5">
    <source>
        <dbReference type="ARBA" id="ARBA00022741"/>
    </source>
</evidence>
<feature type="binding site" evidence="13">
    <location>
        <position position="859"/>
    </location>
    <ligand>
        <name>ATP</name>
        <dbReference type="ChEBI" id="CHEBI:30616"/>
    </ligand>
</feature>
<feature type="binding site" evidence="13">
    <location>
        <position position="778"/>
    </location>
    <ligand>
        <name>ATP</name>
        <dbReference type="ChEBI" id="CHEBI:30616"/>
    </ligand>
</feature>
<feature type="binding site" evidence="13">
    <location>
        <position position="413"/>
    </location>
    <ligand>
        <name>ATP</name>
        <dbReference type="ChEBI" id="CHEBI:30616"/>
    </ligand>
</feature>
<evidence type="ECO:0000256" key="2">
    <source>
        <dbReference type="ARBA" id="ARBA00008109"/>
    </source>
</evidence>
<comment type="caution">
    <text evidence="19">The sequence shown here is derived from an EMBL/GenBank/DDBJ whole genome shotgun (WGS) entry which is preliminary data.</text>
</comment>
<dbReference type="Gene3D" id="2.70.150.10">
    <property type="entry name" value="Calcium-transporting ATPase, cytoplasmic transduction domain A"/>
    <property type="match status" value="1"/>
</dbReference>
<feature type="binding site" evidence="13">
    <location>
        <position position="688"/>
    </location>
    <ligand>
        <name>ATP</name>
        <dbReference type="ChEBI" id="CHEBI:30616"/>
    </ligand>
</feature>
<dbReference type="InterPro" id="IPR032631">
    <property type="entry name" value="P-type_ATPase_N"/>
</dbReference>
<keyword evidence="9 15" id="KW-1133">Transmembrane helix</keyword>
<feature type="transmembrane region" description="Helical" evidence="15">
    <location>
        <begin position="1269"/>
        <end position="1289"/>
    </location>
</feature>
<evidence type="ECO:0000256" key="12">
    <source>
        <dbReference type="PIRSR" id="PIRSR606539-1"/>
    </source>
</evidence>
<dbReference type="FunFam" id="3.40.50.1000:FF:000130">
    <property type="entry name" value="Phospholipid-transporting ATPase"/>
    <property type="match status" value="1"/>
</dbReference>
<feature type="binding site" evidence="13">
    <location>
        <position position="414"/>
    </location>
    <ligand>
        <name>ATP</name>
        <dbReference type="ChEBI" id="CHEBI:30616"/>
    </ligand>
</feature>
<evidence type="ECO:0000256" key="11">
    <source>
        <dbReference type="ARBA" id="ARBA00034036"/>
    </source>
</evidence>
<keyword evidence="20" id="KW-1185">Reference proteome</keyword>
<dbReference type="Gene3D" id="3.40.50.1000">
    <property type="entry name" value="HAD superfamily/HAD-like"/>
    <property type="match status" value="3"/>
</dbReference>
<feature type="binding site" evidence="13">
    <location>
        <position position="1159"/>
    </location>
    <ligand>
        <name>ATP</name>
        <dbReference type="ChEBI" id="CHEBI:30616"/>
    </ligand>
</feature>
<evidence type="ECO:0000256" key="3">
    <source>
        <dbReference type="ARBA" id="ARBA00022692"/>
    </source>
</evidence>
<dbReference type="InterPro" id="IPR008250">
    <property type="entry name" value="ATPase_P-typ_transduc_dom_A_sf"/>
</dbReference>
<evidence type="ECO:0000256" key="15">
    <source>
        <dbReference type="RuleBase" id="RU362033"/>
    </source>
</evidence>
<feature type="transmembrane region" description="Helical" evidence="15">
    <location>
        <begin position="1240"/>
        <end position="1257"/>
    </location>
</feature>
<dbReference type="SUPFAM" id="SSF81665">
    <property type="entry name" value="Calcium ATPase, transmembrane domain M"/>
    <property type="match status" value="1"/>
</dbReference>
<dbReference type="InterPro" id="IPR032630">
    <property type="entry name" value="P_typ_ATPase_c"/>
</dbReference>
<feature type="active site" description="4-aspartylphosphate intermediate" evidence="12">
    <location>
        <position position="413"/>
    </location>
</feature>
<evidence type="ECO:0000256" key="10">
    <source>
        <dbReference type="ARBA" id="ARBA00023136"/>
    </source>
</evidence>
<evidence type="ECO:0000256" key="1">
    <source>
        <dbReference type="ARBA" id="ARBA00004141"/>
    </source>
</evidence>
<dbReference type="GO" id="GO:0140326">
    <property type="term" value="F:ATPase-coupled intramembrane lipid transporter activity"/>
    <property type="evidence" value="ECO:0007669"/>
    <property type="project" value="UniProtKB-EC"/>
</dbReference>
<comment type="catalytic activity">
    <reaction evidence="11 15">
        <text>ATP + H2O + phospholipidSide 1 = ADP + phosphate + phospholipidSide 2.</text>
        <dbReference type="EC" id="7.6.2.1"/>
    </reaction>
</comment>
<accession>A0A8S4N9F0</accession>
<dbReference type="NCBIfam" id="TIGR01494">
    <property type="entry name" value="ATPase_P-type"/>
    <property type="match status" value="1"/>
</dbReference>
<dbReference type="EMBL" id="CAIIXF020000002">
    <property type="protein sequence ID" value="CAH1777133.1"/>
    <property type="molecule type" value="Genomic_DNA"/>
</dbReference>
<feature type="binding site" evidence="14">
    <location>
        <position position="413"/>
    </location>
    <ligand>
        <name>Mg(2+)</name>
        <dbReference type="ChEBI" id="CHEBI:18420"/>
    </ligand>
</feature>
<dbReference type="PANTHER" id="PTHR24092:SF218">
    <property type="entry name" value="PHOSPHOLIPID-TRANSPORTING ATPASE"/>
    <property type="match status" value="1"/>
</dbReference>
<feature type="binding site" evidence="14">
    <location>
        <position position="415"/>
    </location>
    <ligand>
        <name>Mg(2+)</name>
        <dbReference type="ChEBI" id="CHEBI:18420"/>
    </ligand>
</feature>
<feature type="binding site" evidence="13">
    <location>
        <position position="1183"/>
    </location>
    <ligand>
        <name>ATP</name>
        <dbReference type="ChEBI" id="CHEBI:30616"/>
    </ligand>
</feature>
<dbReference type="InterPro" id="IPR001757">
    <property type="entry name" value="P_typ_ATPase"/>
</dbReference>
<proteinExistence type="inferred from homology"/>
<dbReference type="EC" id="7.6.2.1" evidence="15"/>
<dbReference type="Proteomes" id="UP000749559">
    <property type="component" value="Unassembled WGS sequence"/>
</dbReference>
<dbReference type="NCBIfam" id="TIGR01652">
    <property type="entry name" value="ATPase-Plipid"/>
    <property type="match status" value="1"/>
</dbReference>
<keyword evidence="4 14" id="KW-0479">Metal-binding</keyword>
<dbReference type="InterPro" id="IPR036412">
    <property type="entry name" value="HAD-like_sf"/>
</dbReference>
<feature type="transmembrane region" description="Helical" evidence="15">
    <location>
        <begin position="1386"/>
        <end position="1406"/>
    </location>
</feature>
<comment type="cofactor">
    <cofactor evidence="14">
        <name>Mg(2+)</name>
        <dbReference type="ChEBI" id="CHEBI:18420"/>
    </cofactor>
</comment>
<feature type="binding site" evidence="13">
    <location>
        <position position="712"/>
    </location>
    <ligand>
        <name>ATP</name>
        <dbReference type="ChEBI" id="CHEBI:30616"/>
    </ligand>
</feature>
<feature type="region of interest" description="Disordered" evidence="16">
    <location>
        <begin position="927"/>
        <end position="1014"/>
    </location>
</feature>
<feature type="transmembrane region" description="Helical" evidence="15">
    <location>
        <begin position="1324"/>
        <end position="1345"/>
    </location>
</feature>